<reference evidence="1 2" key="1">
    <citation type="submission" date="2022-10" db="EMBL/GenBank/DDBJ databases">
        <title>Paenibacillus description and whole genome data of maize root bacterial community.</title>
        <authorList>
            <person name="Marton D."/>
            <person name="Farkas M."/>
            <person name="Cserhati M."/>
        </authorList>
    </citation>
    <scope>NUCLEOTIDE SEQUENCE [LARGE SCALE GENOMIC DNA]</scope>
    <source>
        <strain evidence="1 2">P96</strain>
    </source>
</reference>
<dbReference type="EMBL" id="JAPCKK010000028">
    <property type="protein sequence ID" value="MDP4098578.1"/>
    <property type="molecule type" value="Genomic_DNA"/>
</dbReference>
<dbReference type="RefSeq" id="WP_305756201.1">
    <property type="nucleotide sequence ID" value="NZ_JAPCKK010000028.1"/>
</dbReference>
<gene>
    <name evidence="1" type="ORF">OIN60_17745</name>
</gene>
<keyword evidence="2" id="KW-1185">Reference proteome</keyword>
<evidence type="ECO:0000313" key="1">
    <source>
        <dbReference type="EMBL" id="MDP4098578.1"/>
    </source>
</evidence>
<name>A0ABT9FV28_9BACL</name>
<protein>
    <submittedName>
        <fullName evidence="1">YolD-like family protein</fullName>
    </submittedName>
</protein>
<accession>A0ABT9FV28</accession>
<proteinExistence type="predicted"/>
<dbReference type="InterPro" id="IPR014962">
    <property type="entry name" value="YolD"/>
</dbReference>
<dbReference type="Proteomes" id="UP001241848">
    <property type="component" value="Unassembled WGS sequence"/>
</dbReference>
<sequence length="111" mass="13056">MSKKLEANGLFESSRMILPEHREAYQVYMREQERRGRPVLDDQEMQMIEQALIESYNQRVPITVVVFNPFDDEELRGIVTNVNTGLREIKLVRGAEDYSWIKLEEIISVII</sequence>
<organism evidence="1 2">
    <name type="scientific">Paenibacillus zeirhizosphaerae</name>
    <dbReference type="NCBI Taxonomy" id="2987519"/>
    <lineage>
        <taxon>Bacteria</taxon>
        <taxon>Bacillati</taxon>
        <taxon>Bacillota</taxon>
        <taxon>Bacilli</taxon>
        <taxon>Bacillales</taxon>
        <taxon>Paenibacillaceae</taxon>
        <taxon>Paenibacillus</taxon>
    </lineage>
</organism>
<comment type="caution">
    <text evidence="1">The sequence shown here is derived from an EMBL/GenBank/DDBJ whole genome shotgun (WGS) entry which is preliminary data.</text>
</comment>
<dbReference type="Pfam" id="PF08863">
    <property type="entry name" value="YolD"/>
    <property type="match status" value="1"/>
</dbReference>
<evidence type="ECO:0000313" key="2">
    <source>
        <dbReference type="Proteomes" id="UP001241848"/>
    </source>
</evidence>